<feature type="domain" description="ABC transmembrane type-1" evidence="6">
    <location>
        <begin position="65"/>
        <end position="275"/>
    </location>
</feature>
<dbReference type="Pfam" id="PF00528">
    <property type="entry name" value="BPD_transp_1"/>
    <property type="match status" value="1"/>
</dbReference>
<evidence type="ECO:0000256" key="5">
    <source>
        <dbReference type="RuleBase" id="RU363032"/>
    </source>
</evidence>
<comment type="subcellular location">
    <subcellularLocation>
        <location evidence="1 5">Cell membrane</location>
        <topology evidence="1 5">Multi-pass membrane protein</topology>
    </subcellularLocation>
</comment>
<reference evidence="7 8" key="1">
    <citation type="submission" date="2019-04" db="EMBL/GenBank/DDBJ databases">
        <authorList>
            <person name="Hwang J.C."/>
        </authorList>
    </citation>
    <scope>NUCLEOTIDE SEQUENCE [LARGE SCALE GENOMIC DNA]</scope>
    <source>
        <strain evidence="7 8">IMCC35002</strain>
    </source>
</reference>
<name>A0A4U1BRT4_9GAMM</name>
<dbReference type="Gene3D" id="1.10.3720.10">
    <property type="entry name" value="MetI-like"/>
    <property type="match status" value="1"/>
</dbReference>
<keyword evidence="4 5" id="KW-0472">Membrane</keyword>
<comment type="similarity">
    <text evidence="5">Belongs to the binding-protein-dependent transport system permease family.</text>
</comment>
<sequence length="296" mass="31171">MSERLLGRWSLFASTLVVACLVAVIGFVVIKGGPTLSLALLFGDAEPWAAMLGNTPVWEGVWPACVGTLKAVLLALALALVPGIATGLYLVLTPHSRFSQALAFVVDLLAGIPSVLMGLFGFTLIVFLKQHLFASAGSSLLLSSTCLAMLVLPYLAMATRMALMAQPSSLEVTALSLGMTPWQALWHVRLPEARMGIVAGVILALGRAAEDTAVIMLTGAVASAGLAGGLFERFQALPFTIFYYGAQYQSEFELQMAFGAALILLILTASLSTLVVALVGGYQQRVLSPNQGQEEA</sequence>
<evidence type="ECO:0000313" key="8">
    <source>
        <dbReference type="Proteomes" id="UP000305675"/>
    </source>
</evidence>
<evidence type="ECO:0000256" key="2">
    <source>
        <dbReference type="ARBA" id="ARBA00022692"/>
    </source>
</evidence>
<dbReference type="PANTHER" id="PTHR43470:SF3">
    <property type="entry name" value="PHOSPHATE TRANSPORT SYSTEM PERMEASE PROTEIN PSTA-RELATED"/>
    <property type="match status" value="1"/>
</dbReference>
<dbReference type="AlphaFoldDB" id="A0A4U1BRT4"/>
<dbReference type="PANTHER" id="PTHR43470">
    <property type="entry name" value="PHOSPHATE TRANSPORT SYSTEM PERMEASE PROTEIN PSTA-RELATED"/>
    <property type="match status" value="1"/>
</dbReference>
<dbReference type="InterPro" id="IPR035906">
    <property type="entry name" value="MetI-like_sf"/>
</dbReference>
<comment type="caution">
    <text evidence="7">The sequence shown here is derived from an EMBL/GenBank/DDBJ whole genome shotgun (WGS) entry which is preliminary data.</text>
</comment>
<keyword evidence="8" id="KW-1185">Reference proteome</keyword>
<feature type="transmembrane region" description="Helical" evidence="5">
    <location>
        <begin position="133"/>
        <end position="156"/>
    </location>
</feature>
<keyword evidence="3 5" id="KW-1133">Transmembrane helix</keyword>
<dbReference type="GO" id="GO:0005886">
    <property type="term" value="C:plasma membrane"/>
    <property type="evidence" value="ECO:0007669"/>
    <property type="project" value="UniProtKB-SubCell"/>
</dbReference>
<feature type="transmembrane region" description="Helical" evidence="5">
    <location>
        <begin position="104"/>
        <end position="127"/>
    </location>
</feature>
<feature type="transmembrane region" description="Helical" evidence="5">
    <location>
        <begin position="71"/>
        <end position="92"/>
    </location>
</feature>
<feature type="transmembrane region" description="Helical" evidence="5">
    <location>
        <begin position="254"/>
        <end position="279"/>
    </location>
</feature>
<gene>
    <name evidence="7" type="ORF">FCL42_01160</name>
</gene>
<protein>
    <submittedName>
        <fullName evidence="7">ABC transporter permease subunit</fullName>
    </submittedName>
</protein>
<dbReference type="SUPFAM" id="SSF161098">
    <property type="entry name" value="MetI-like"/>
    <property type="match status" value="1"/>
</dbReference>
<dbReference type="CDD" id="cd06261">
    <property type="entry name" value="TM_PBP2"/>
    <property type="match status" value="1"/>
</dbReference>
<organism evidence="7 8">
    <name type="scientific">Ferrimonas aestuarii</name>
    <dbReference type="NCBI Taxonomy" id="2569539"/>
    <lineage>
        <taxon>Bacteria</taxon>
        <taxon>Pseudomonadati</taxon>
        <taxon>Pseudomonadota</taxon>
        <taxon>Gammaproteobacteria</taxon>
        <taxon>Alteromonadales</taxon>
        <taxon>Ferrimonadaceae</taxon>
        <taxon>Ferrimonas</taxon>
    </lineage>
</organism>
<feature type="transmembrane region" description="Helical" evidence="5">
    <location>
        <begin position="9"/>
        <end position="30"/>
    </location>
</feature>
<feature type="transmembrane region" description="Helical" evidence="5">
    <location>
        <begin position="213"/>
        <end position="234"/>
    </location>
</feature>
<evidence type="ECO:0000259" key="6">
    <source>
        <dbReference type="PROSITE" id="PS50928"/>
    </source>
</evidence>
<dbReference type="Proteomes" id="UP000305675">
    <property type="component" value="Unassembled WGS sequence"/>
</dbReference>
<evidence type="ECO:0000256" key="3">
    <source>
        <dbReference type="ARBA" id="ARBA00022989"/>
    </source>
</evidence>
<dbReference type="GO" id="GO:0055085">
    <property type="term" value="P:transmembrane transport"/>
    <property type="evidence" value="ECO:0007669"/>
    <property type="project" value="InterPro"/>
</dbReference>
<dbReference type="PROSITE" id="PS50928">
    <property type="entry name" value="ABC_TM1"/>
    <property type="match status" value="1"/>
</dbReference>
<dbReference type="EMBL" id="SWCJ01000001">
    <property type="protein sequence ID" value="TKB58387.1"/>
    <property type="molecule type" value="Genomic_DNA"/>
</dbReference>
<dbReference type="OrthoDB" id="9807065at2"/>
<keyword evidence="2 5" id="KW-0812">Transmembrane</keyword>
<dbReference type="PROSITE" id="PS51257">
    <property type="entry name" value="PROKAR_LIPOPROTEIN"/>
    <property type="match status" value="1"/>
</dbReference>
<keyword evidence="5" id="KW-0813">Transport</keyword>
<proteinExistence type="inferred from homology"/>
<dbReference type="RefSeq" id="WP_136861535.1">
    <property type="nucleotide sequence ID" value="NZ_SWCJ01000001.1"/>
</dbReference>
<dbReference type="InterPro" id="IPR000515">
    <property type="entry name" value="MetI-like"/>
</dbReference>
<evidence type="ECO:0000256" key="4">
    <source>
        <dbReference type="ARBA" id="ARBA00023136"/>
    </source>
</evidence>
<accession>A0A4U1BRT4</accession>
<evidence type="ECO:0000313" key="7">
    <source>
        <dbReference type="EMBL" id="TKB58387.1"/>
    </source>
</evidence>
<evidence type="ECO:0000256" key="1">
    <source>
        <dbReference type="ARBA" id="ARBA00004651"/>
    </source>
</evidence>